<evidence type="ECO:0000256" key="9">
    <source>
        <dbReference type="ARBA" id="ARBA00023239"/>
    </source>
</evidence>
<dbReference type="GO" id="GO:0006094">
    <property type="term" value="P:gluconeogenesis"/>
    <property type="evidence" value="ECO:0007669"/>
    <property type="project" value="UniProtKB-UniRule"/>
</dbReference>
<feature type="domain" description="ACT" evidence="13">
    <location>
        <begin position="147"/>
        <end position="220"/>
    </location>
</feature>
<sequence>MHGVFDIVGPVMIGPSSSHTAGAVRLGLMARKILGEVPAKAEINLHGSFARTYRGHGTDKALIAGILGFNPEDERIRDALAIAGEKGLDFCFQTVNLEEAHPNTAVIFLTGQSGRSVRVLGASVGGGNIIISNIDGYQVELTGQYPALITIHRDCPGVITEVTRILAHAAVNVAFMRVSRQNRGETAMMIMELDEQPAPEVIAECQMAEAVQYAFAIPAI</sequence>
<dbReference type="InterPro" id="IPR054480">
    <property type="entry name" value="AHAS_small-like_ACT"/>
</dbReference>
<organism evidence="14 15">
    <name type="scientific">Selenomonas ruminantium</name>
    <dbReference type="NCBI Taxonomy" id="971"/>
    <lineage>
        <taxon>Bacteria</taxon>
        <taxon>Bacillati</taxon>
        <taxon>Bacillota</taxon>
        <taxon>Negativicutes</taxon>
        <taxon>Selenomonadales</taxon>
        <taxon>Selenomonadaceae</taxon>
        <taxon>Selenomonas</taxon>
    </lineage>
</organism>
<comment type="cofactor">
    <cofactor evidence="1 12">
        <name>[4Fe-4S] cluster</name>
        <dbReference type="ChEBI" id="CHEBI:49883"/>
    </cofactor>
</comment>
<dbReference type="NCBIfam" id="TIGR00719">
    <property type="entry name" value="sda_beta"/>
    <property type="match status" value="1"/>
</dbReference>
<evidence type="ECO:0000259" key="13">
    <source>
        <dbReference type="PROSITE" id="PS51671"/>
    </source>
</evidence>
<dbReference type="Gene3D" id="3.30.1330.90">
    <property type="entry name" value="D-3-phosphoglycerate dehydrogenase, domain 3"/>
    <property type="match status" value="1"/>
</dbReference>
<evidence type="ECO:0000256" key="11">
    <source>
        <dbReference type="PIRNR" id="PIRNR036692"/>
    </source>
</evidence>
<evidence type="ECO:0000313" key="15">
    <source>
        <dbReference type="Proteomes" id="UP000184263"/>
    </source>
</evidence>
<keyword evidence="8 11" id="KW-0411">Iron-sulfur</keyword>
<dbReference type="GO" id="GO:0046872">
    <property type="term" value="F:metal ion binding"/>
    <property type="evidence" value="ECO:0007669"/>
    <property type="project" value="UniProtKB-UniRule"/>
</dbReference>
<dbReference type="PANTHER" id="PTHR30182:SF12">
    <property type="entry name" value="L-SERINE DEHYDRATASE, BETA CHAIN-RELATED"/>
    <property type="match status" value="1"/>
</dbReference>
<dbReference type="SUPFAM" id="SSF55021">
    <property type="entry name" value="ACT-like"/>
    <property type="match status" value="1"/>
</dbReference>
<dbReference type="InterPro" id="IPR005131">
    <property type="entry name" value="Ser_deHydtase_bsu"/>
</dbReference>
<evidence type="ECO:0000256" key="5">
    <source>
        <dbReference type="ARBA" id="ARBA00022485"/>
    </source>
</evidence>
<dbReference type="PIRSF" id="PIRSF036692">
    <property type="entry name" value="SDH_B"/>
    <property type="match status" value="1"/>
</dbReference>
<dbReference type="GO" id="GO:0003941">
    <property type="term" value="F:L-serine ammonia-lyase activity"/>
    <property type="evidence" value="ECO:0007669"/>
    <property type="project" value="UniProtKB-UniRule"/>
</dbReference>
<gene>
    <name evidence="14" type="ORF">SAMN05216582_1045</name>
</gene>
<dbReference type="AlphaFoldDB" id="A0A1M6SCS0"/>
<protein>
    <recommendedName>
        <fullName evidence="11">L-serine deaminase</fullName>
    </recommendedName>
</protein>
<dbReference type="SUPFAM" id="SSF143548">
    <property type="entry name" value="Serine metabolism enzymes domain"/>
    <property type="match status" value="1"/>
</dbReference>
<keyword evidence="6 11" id="KW-0479">Metal-binding</keyword>
<evidence type="ECO:0000256" key="8">
    <source>
        <dbReference type="ARBA" id="ARBA00023014"/>
    </source>
</evidence>
<dbReference type="Pfam" id="PF03315">
    <property type="entry name" value="SDH_beta"/>
    <property type="match status" value="1"/>
</dbReference>
<accession>A0A1M6SCS0</accession>
<evidence type="ECO:0000313" key="14">
    <source>
        <dbReference type="EMBL" id="SHK42521.1"/>
    </source>
</evidence>
<proteinExistence type="inferred from homology"/>
<dbReference type="GO" id="GO:0051539">
    <property type="term" value="F:4 iron, 4 sulfur cluster binding"/>
    <property type="evidence" value="ECO:0007669"/>
    <property type="project" value="UniProtKB-UniRule"/>
</dbReference>
<reference evidence="14 15" key="1">
    <citation type="submission" date="2016-11" db="EMBL/GenBank/DDBJ databases">
        <authorList>
            <person name="Jaros S."/>
            <person name="Januszkiewicz K."/>
            <person name="Wedrychowicz H."/>
        </authorList>
    </citation>
    <scope>NUCLEOTIDE SEQUENCE [LARGE SCALE GENOMIC DNA]</scope>
    <source>
        <strain evidence="14 15">HD4</strain>
    </source>
</reference>
<dbReference type="InterPro" id="IPR045865">
    <property type="entry name" value="ACT-like_dom_sf"/>
</dbReference>
<comment type="catalytic activity">
    <reaction evidence="10 11 12">
        <text>L-serine = pyruvate + NH4(+)</text>
        <dbReference type="Rhea" id="RHEA:19169"/>
        <dbReference type="ChEBI" id="CHEBI:15361"/>
        <dbReference type="ChEBI" id="CHEBI:28938"/>
        <dbReference type="ChEBI" id="CHEBI:33384"/>
        <dbReference type="EC" id="4.3.1.17"/>
    </reaction>
</comment>
<dbReference type="InterPro" id="IPR004643">
    <property type="entry name" value="Fe-S_L-Ser_bsu"/>
</dbReference>
<name>A0A1M6SCS0_SELRU</name>
<dbReference type="CDD" id="cd04903">
    <property type="entry name" value="ACT_LSD"/>
    <property type="match status" value="1"/>
</dbReference>
<keyword evidence="9 11" id="KW-0456">Lyase</keyword>
<evidence type="ECO:0000256" key="2">
    <source>
        <dbReference type="ARBA" id="ARBA00004742"/>
    </source>
</evidence>
<evidence type="ECO:0000256" key="7">
    <source>
        <dbReference type="ARBA" id="ARBA00023004"/>
    </source>
</evidence>
<evidence type="ECO:0000256" key="10">
    <source>
        <dbReference type="ARBA" id="ARBA00049406"/>
    </source>
</evidence>
<dbReference type="Pfam" id="PF22629">
    <property type="entry name" value="ACT_AHAS_ss"/>
    <property type="match status" value="1"/>
</dbReference>
<comment type="pathway">
    <text evidence="2 11">Carbohydrate biosynthesis; gluconeogenesis.</text>
</comment>
<dbReference type="RefSeq" id="WP_073088314.1">
    <property type="nucleotide sequence ID" value="NZ_FRBC01000004.1"/>
</dbReference>
<evidence type="ECO:0000256" key="3">
    <source>
        <dbReference type="ARBA" id="ARBA00008636"/>
    </source>
</evidence>
<dbReference type="InterPro" id="IPR029009">
    <property type="entry name" value="ASB_dom_sf"/>
</dbReference>
<evidence type="ECO:0000256" key="6">
    <source>
        <dbReference type="ARBA" id="ARBA00022723"/>
    </source>
</evidence>
<keyword evidence="5 11" id="KW-0004">4Fe-4S</keyword>
<dbReference type="EMBL" id="FRBC01000004">
    <property type="protein sequence ID" value="SHK42521.1"/>
    <property type="molecule type" value="Genomic_DNA"/>
</dbReference>
<dbReference type="InterPro" id="IPR002912">
    <property type="entry name" value="ACT_dom"/>
</dbReference>
<dbReference type="Gene3D" id="3.30.70.260">
    <property type="match status" value="1"/>
</dbReference>
<dbReference type="PANTHER" id="PTHR30182">
    <property type="entry name" value="L-SERINE DEHYDRATASE"/>
    <property type="match status" value="1"/>
</dbReference>
<dbReference type="Proteomes" id="UP000184263">
    <property type="component" value="Unassembled WGS sequence"/>
</dbReference>
<dbReference type="OrthoDB" id="9813137at2"/>
<dbReference type="PROSITE" id="PS51671">
    <property type="entry name" value="ACT"/>
    <property type="match status" value="1"/>
</dbReference>
<keyword evidence="7 11" id="KW-0408">Iron</keyword>
<keyword evidence="4 11" id="KW-0312">Gluconeogenesis</keyword>
<evidence type="ECO:0000256" key="1">
    <source>
        <dbReference type="ARBA" id="ARBA00001966"/>
    </source>
</evidence>
<dbReference type="UniPathway" id="UPA00138"/>
<evidence type="ECO:0000256" key="4">
    <source>
        <dbReference type="ARBA" id="ARBA00022432"/>
    </source>
</evidence>
<evidence type="ECO:0000256" key="12">
    <source>
        <dbReference type="RuleBase" id="RU366059"/>
    </source>
</evidence>
<comment type="similarity">
    <text evidence="3 11 12">Belongs to the iron-sulfur dependent L-serine dehydratase family.</text>
</comment>
<dbReference type="InterPro" id="IPR051318">
    <property type="entry name" value="Fe-S_L-Ser"/>
</dbReference>